<protein>
    <submittedName>
        <fullName evidence="2">Uncharacterized protein</fullName>
    </submittedName>
</protein>
<keyword evidence="3" id="KW-1185">Reference proteome</keyword>
<feature type="transmembrane region" description="Helical" evidence="1">
    <location>
        <begin position="268"/>
        <end position="289"/>
    </location>
</feature>
<dbReference type="EMBL" id="SKBN01000011">
    <property type="protein sequence ID" value="TGJ87677.1"/>
    <property type="molecule type" value="Genomic_DNA"/>
</dbReference>
<proteinExistence type="predicted"/>
<keyword evidence="1" id="KW-0472">Membrane</keyword>
<keyword evidence="1" id="KW-0812">Transmembrane</keyword>
<name>A0A4Z0YUP4_9PEZI</name>
<feature type="transmembrane region" description="Helical" evidence="1">
    <location>
        <begin position="367"/>
        <end position="387"/>
    </location>
</feature>
<feature type="transmembrane region" description="Helical" evidence="1">
    <location>
        <begin position="435"/>
        <end position="459"/>
    </location>
</feature>
<keyword evidence="1" id="KW-1133">Transmembrane helix</keyword>
<comment type="caution">
    <text evidence="2">The sequence shown here is derived from an EMBL/GenBank/DDBJ whole genome shotgun (WGS) entry which is preliminary data.</text>
</comment>
<evidence type="ECO:0000256" key="1">
    <source>
        <dbReference type="SAM" id="Phobius"/>
    </source>
</evidence>
<dbReference type="OrthoDB" id="2847781at2759"/>
<dbReference type="AlphaFoldDB" id="A0A4Z0YUP4"/>
<sequence>MAEHIVSGTMRDEPMASSNTILAPTVLFWMVCGLGYEPRWLLRASPLMSLFDGIHMVASWLMSYFKLGRSYRVATAETLLNRLTGGTGILEALDMWKARSAINDMAFAAANVANVIPSEGKGAMTIQFRSIEKARDAVNDLISRTVAAEAPFNQFVARIQFHEGNKALAALQALLAEATEIEILLGQLILSGDSPREKEKIRRALLPYKSSVLAAKASLETLVASRDVAKARTMLKDLTAQMGFRWFGFGLGVLPQVIKLFGSLGIPLIQVCGAAYLFSWLTFEALVVVAKVLKLDKSDAAWSVEWGNFLERDDRATQSGNESTGRLPQGTVAMRSIAATSSQQPDGSSKMRTTVGSRKPNEHFLKLRLLSIFLGAMGVLSHIRWSIILMQDTRALGHVPKGAFGKNSSSLAVILVWVNDLSPSMSYPTGIDTAFVFPFLIMPILAIIKLLLSVVFVLATGQTEKLAAAKYLLIFVGVSLTSRLFIWLFCVNAGIRLKMLTVLRVLFCCVPPAFYFLVRYDEQSTALLSWAEWLG</sequence>
<feature type="transmembrane region" description="Helical" evidence="1">
    <location>
        <begin position="242"/>
        <end position="262"/>
    </location>
</feature>
<accession>A0A4Z0YUP4</accession>
<feature type="transmembrane region" description="Helical" evidence="1">
    <location>
        <begin position="471"/>
        <end position="495"/>
    </location>
</feature>
<feature type="transmembrane region" description="Helical" evidence="1">
    <location>
        <begin position="501"/>
        <end position="518"/>
    </location>
</feature>
<dbReference type="Proteomes" id="UP000297716">
    <property type="component" value="Unassembled WGS sequence"/>
</dbReference>
<feature type="transmembrane region" description="Helical" evidence="1">
    <location>
        <begin position="21"/>
        <end position="41"/>
    </location>
</feature>
<evidence type="ECO:0000313" key="3">
    <source>
        <dbReference type="Proteomes" id="UP000297716"/>
    </source>
</evidence>
<evidence type="ECO:0000313" key="2">
    <source>
        <dbReference type="EMBL" id="TGJ87677.1"/>
    </source>
</evidence>
<reference evidence="2 3" key="1">
    <citation type="submission" date="2019-03" db="EMBL/GenBank/DDBJ databases">
        <title>Draft genome sequence of Xylaria hypoxylon DSM 108379, a ubiquitous saprotrophic-parasitic fungi on hardwood.</title>
        <authorList>
            <person name="Buettner E."/>
            <person name="Leonhardt S."/>
            <person name="Gebauer A.M."/>
            <person name="Liers C."/>
            <person name="Hofrichter M."/>
            <person name="Kellner H."/>
        </authorList>
    </citation>
    <scope>NUCLEOTIDE SEQUENCE [LARGE SCALE GENOMIC DNA]</scope>
    <source>
        <strain evidence="2 3">DSM 108379</strain>
    </source>
</reference>
<gene>
    <name evidence="2" type="ORF">E0Z10_g1112</name>
</gene>
<organism evidence="2 3">
    <name type="scientific">Xylaria hypoxylon</name>
    <dbReference type="NCBI Taxonomy" id="37992"/>
    <lineage>
        <taxon>Eukaryota</taxon>
        <taxon>Fungi</taxon>
        <taxon>Dikarya</taxon>
        <taxon>Ascomycota</taxon>
        <taxon>Pezizomycotina</taxon>
        <taxon>Sordariomycetes</taxon>
        <taxon>Xylariomycetidae</taxon>
        <taxon>Xylariales</taxon>
        <taxon>Xylariaceae</taxon>
        <taxon>Xylaria</taxon>
    </lineage>
</organism>